<reference evidence="4 5" key="1">
    <citation type="submission" date="2019-03" db="EMBL/GenBank/DDBJ databases">
        <title>Genomics of glacier-inhabiting Cryobacterium strains.</title>
        <authorList>
            <person name="Liu Q."/>
            <person name="Xin Y.-H."/>
        </authorList>
    </citation>
    <scope>NUCLEOTIDE SEQUENCE [LARGE SCALE GENOMIC DNA]</scope>
    <source>
        <strain evidence="4 5">RHLS22-1</strain>
    </source>
</reference>
<name>A0A4R8W3Q5_9MICO</name>
<comment type="caution">
    <text evidence="4">The sequence shown here is derived from an EMBL/GenBank/DDBJ whole genome shotgun (WGS) entry which is preliminary data.</text>
</comment>
<dbReference type="EMBL" id="SOFL01000036">
    <property type="protein sequence ID" value="TFC01121.1"/>
    <property type="molecule type" value="Genomic_DNA"/>
</dbReference>
<evidence type="ECO:0000256" key="1">
    <source>
        <dbReference type="ARBA" id="ARBA00022603"/>
    </source>
</evidence>
<keyword evidence="3" id="KW-0949">S-adenosyl-L-methionine</keyword>
<evidence type="ECO:0000256" key="2">
    <source>
        <dbReference type="ARBA" id="ARBA00022679"/>
    </source>
</evidence>
<keyword evidence="1 4" id="KW-0489">Methyltransferase</keyword>
<evidence type="ECO:0000256" key="3">
    <source>
        <dbReference type="ARBA" id="ARBA00022691"/>
    </source>
</evidence>
<accession>A0A4R8W3Q5</accession>
<dbReference type="GO" id="GO:0032259">
    <property type="term" value="P:methylation"/>
    <property type="evidence" value="ECO:0007669"/>
    <property type="project" value="UniProtKB-KW"/>
</dbReference>
<protein>
    <submittedName>
        <fullName evidence="4">Class I SAM-dependent methyltransferase</fullName>
    </submittedName>
</protein>
<keyword evidence="5" id="KW-1185">Reference proteome</keyword>
<gene>
    <name evidence="4" type="ORF">E3O42_11730</name>
</gene>
<dbReference type="Pfam" id="PF05724">
    <property type="entry name" value="TPMT"/>
    <property type="match status" value="1"/>
</dbReference>
<evidence type="ECO:0000313" key="4">
    <source>
        <dbReference type="EMBL" id="TFC01121.1"/>
    </source>
</evidence>
<keyword evidence="2 4" id="KW-0808">Transferase</keyword>
<dbReference type="InterPro" id="IPR029063">
    <property type="entry name" value="SAM-dependent_MTases_sf"/>
</dbReference>
<dbReference type="PANTHER" id="PTHR43464:SF19">
    <property type="entry name" value="UBIQUINONE BIOSYNTHESIS O-METHYLTRANSFERASE, MITOCHONDRIAL"/>
    <property type="match status" value="1"/>
</dbReference>
<dbReference type="InterPro" id="IPR008854">
    <property type="entry name" value="TPMT"/>
</dbReference>
<evidence type="ECO:0000313" key="5">
    <source>
        <dbReference type="Proteomes" id="UP000297907"/>
    </source>
</evidence>
<proteinExistence type="predicted"/>
<dbReference type="RefSeq" id="WP_134454098.1">
    <property type="nucleotide sequence ID" value="NZ_SOFL01000036.1"/>
</dbReference>
<organism evidence="4 5">
    <name type="scientific">Cryobacterium adonitolivorans</name>
    <dbReference type="NCBI Taxonomy" id="1259189"/>
    <lineage>
        <taxon>Bacteria</taxon>
        <taxon>Bacillati</taxon>
        <taxon>Actinomycetota</taxon>
        <taxon>Actinomycetes</taxon>
        <taxon>Micrococcales</taxon>
        <taxon>Microbacteriaceae</taxon>
        <taxon>Cryobacterium</taxon>
    </lineage>
</organism>
<sequence length="235" mass="25307">MPHTKDTTRDPQEPDEIGDFWDQRYAGHQTLWSGAPNAALVSETRDLRPGRALDVGCGEGADALWLAAQGWDVTALDVSRVALERAVRQAELVGGELVGGRVVKSRVVRSPVVRSAVQWLHAGLVEAALPAASFDLVSAQYPALLRTDTNLAEHALLDAVAPGGVLLIVHHPAPTAEEAAAHGFDADLYVSPARVVAMLDDTWRIEVDETRPRHVATGAGAHHTEDVVVRARRLR</sequence>
<dbReference type="OrthoDB" id="9786503at2"/>
<dbReference type="CDD" id="cd02440">
    <property type="entry name" value="AdoMet_MTases"/>
    <property type="match status" value="1"/>
</dbReference>
<dbReference type="AlphaFoldDB" id="A0A4R8W3Q5"/>
<dbReference type="Gene3D" id="3.40.50.150">
    <property type="entry name" value="Vaccinia Virus protein VP39"/>
    <property type="match status" value="1"/>
</dbReference>
<dbReference type="GO" id="GO:0008757">
    <property type="term" value="F:S-adenosylmethionine-dependent methyltransferase activity"/>
    <property type="evidence" value="ECO:0007669"/>
    <property type="project" value="InterPro"/>
</dbReference>
<dbReference type="Proteomes" id="UP000297907">
    <property type="component" value="Unassembled WGS sequence"/>
</dbReference>
<dbReference type="PANTHER" id="PTHR43464">
    <property type="entry name" value="METHYLTRANSFERASE"/>
    <property type="match status" value="1"/>
</dbReference>
<dbReference type="SUPFAM" id="SSF53335">
    <property type="entry name" value="S-adenosyl-L-methionine-dependent methyltransferases"/>
    <property type="match status" value="1"/>
</dbReference>